<dbReference type="EMBL" id="CATKSN020001310">
    <property type="protein sequence ID" value="CAI9151007.1"/>
    <property type="molecule type" value="Genomic_DNA"/>
</dbReference>
<comment type="caution">
    <text evidence="1">The sequence shown here is derived from an EMBL/GenBank/DDBJ whole genome shotgun (WGS) entry which is preliminary data.</text>
</comment>
<dbReference type="Pfam" id="PF09735">
    <property type="entry name" value="Nckap1"/>
    <property type="match status" value="1"/>
</dbReference>
<reference evidence="1" key="1">
    <citation type="submission" date="2023-04" db="EMBL/GenBank/DDBJ databases">
        <authorList>
            <consortium name="ELIXIR-Norway"/>
        </authorList>
    </citation>
    <scope>NUCLEOTIDE SEQUENCE [LARGE SCALE GENOMIC DNA]</scope>
</reference>
<organism evidence="1 2">
    <name type="scientific">Rangifer tarandus platyrhynchus</name>
    <name type="common">Svalbard reindeer</name>
    <dbReference type="NCBI Taxonomy" id="3082113"/>
    <lineage>
        <taxon>Eukaryota</taxon>
        <taxon>Metazoa</taxon>
        <taxon>Chordata</taxon>
        <taxon>Craniata</taxon>
        <taxon>Vertebrata</taxon>
        <taxon>Euteleostomi</taxon>
        <taxon>Mammalia</taxon>
        <taxon>Eutheria</taxon>
        <taxon>Laurasiatheria</taxon>
        <taxon>Artiodactyla</taxon>
        <taxon>Ruminantia</taxon>
        <taxon>Pecora</taxon>
        <taxon>Cervidae</taxon>
        <taxon>Odocoileinae</taxon>
        <taxon>Rangifer</taxon>
    </lineage>
</organism>
<proteinExistence type="predicted"/>
<dbReference type="InterPro" id="IPR019137">
    <property type="entry name" value="Nck-associated_protein-1"/>
</dbReference>
<evidence type="ECO:0000313" key="1">
    <source>
        <dbReference type="EMBL" id="CAI9151007.1"/>
    </source>
</evidence>
<sequence>MSLSVLQPSQQKLAEKLTILNDRVVGMVTRLYNIKQFFWYVSGSVRREWFIWMNPTSPPLGLFILDRQVKAIEECVDDLELFHFEGGKEVGARVEPVFS</sequence>
<keyword evidence="2" id="KW-1185">Reference proteome</keyword>
<evidence type="ECO:0000313" key="2">
    <source>
        <dbReference type="Proteomes" id="UP001176941"/>
    </source>
</evidence>
<protein>
    <submittedName>
        <fullName evidence="1">Uncharacterized protein</fullName>
    </submittedName>
</protein>
<gene>
    <name evidence="1" type="ORF">MRATA1EN1_LOCUS32625</name>
</gene>
<dbReference type="Proteomes" id="UP001176941">
    <property type="component" value="Unassembled WGS sequence"/>
</dbReference>
<accession>A0ABN8XNT0</accession>
<name>A0ABN8XNT0_RANTA</name>